<dbReference type="STRING" id="3708.A0A078FAA1"/>
<dbReference type="Proteomes" id="UP000028999">
    <property type="component" value="Unassembled WGS sequence"/>
</dbReference>
<proteinExistence type="predicted"/>
<evidence type="ECO:0000313" key="1">
    <source>
        <dbReference type="EMBL" id="CDY09949.1"/>
    </source>
</evidence>
<sequence>MKETQIDPKPVQQVIADAVVFKSTSQFYPSLC</sequence>
<accession>A0A078FAA1</accession>
<dbReference type="AlphaFoldDB" id="A0A078FAA1"/>
<dbReference type="Gramene" id="CDY09949">
    <property type="protein sequence ID" value="CDY09949"/>
    <property type="gene ID" value="GSBRNA2T00031720001"/>
</dbReference>
<dbReference type="PaxDb" id="3708-A0A078FAA1"/>
<name>A0A078FAA1_BRANA</name>
<organism evidence="1 2">
    <name type="scientific">Brassica napus</name>
    <name type="common">Rape</name>
    <dbReference type="NCBI Taxonomy" id="3708"/>
    <lineage>
        <taxon>Eukaryota</taxon>
        <taxon>Viridiplantae</taxon>
        <taxon>Streptophyta</taxon>
        <taxon>Embryophyta</taxon>
        <taxon>Tracheophyta</taxon>
        <taxon>Spermatophyta</taxon>
        <taxon>Magnoliopsida</taxon>
        <taxon>eudicotyledons</taxon>
        <taxon>Gunneridae</taxon>
        <taxon>Pentapetalae</taxon>
        <taxon>rosids</taxon>
        <taxon>malvids</taxon>
        <taxon>Brassicales</taxon>
        <taxon>Brassicaceae</taxon>
        <taxon>Brassiceae</taxon>
        <taxon>Brassica</taxon>
    </lineage>
</organism>
<gene>
    <name evidence="1" type="primary">BnaC08g45020D</name>
    <name evidence="1" type="ORF">GSBRNA2T00031720001</name>
</gene>
<evidence type="ECO:0000313" key="2">
    <source>
        <dbReference type="Proteomes" id="UP000028999"/>
    </source>
</evidence>
<protein>
    <submittedName>
        <fullName evidence="1">BnaC08g45020D protein</fullName>
    </submittedName>
</protein>
<keyword evidence="2" id="KW-1185">Reference proteome</keyword>
<dbReference type="EMBL" id="LK032000">
    <property type="protein sequence ID" value="CDY09949.1"/>
    <property type="molecule type" value="Genomic_DNA"/>
</dbReference>
<reference evidence="1 2" key="1">
    <citation type="journal article" date="2014" name="Science">
        <title>Plant genetics. Early allopolyploid evolution in the post-Neolithic Brassica napus oilseed genome.</title>
        <authorList>
            <person name="Chalhoub B."/>
            <person name="Denoeud F."/>
            <person name="Liu S."/>
            <person name="Parkin I.A."/>
            <person name="Tang H."/>
            <person name="Wang X."/>
            <person name="Chiquet J."/>
            <person name="Belcram H."/>
            <person name="Tong C."/>
            <person name="Samans B."/>
            <person name="Correa M."/>
            <person name="Da Silva C."/>
            <person name="Just J."/>
            <person name="Falentin C."/>
            <person name="Koh C.S."/>
            <person name="Le Clainche I."/>
            <person name="Bernard M."/>
            <person name="Bento P."/>
            <person name="Noel B."/>
            <person name="Labadie K."/>
            <person name="Alberti A."/>
            <person name="Charles M."/>
            <person name="Arnaud D."/>
            <person name="Guo H."/>
            <person name="Daviaud C."/>
            <person name="Alamery S."/>
            <person name="Jabbari K."/>
            <person name="Zhao M."/>
            <person name="Edger P.P."/>
            <person name="Chelaifa H."/>
            <person name="Tack D."/>
            <person name="Lassalle G."/>
            <person name="Mestiri I."/>
            <person name="Schnel N."/>
            <person name="Le Paslier M.C."/>
            <person name="Fan G."/>
            <person name="Renault V."/>
            <person name="Bayer P.E."/>
            <person name="Golicz A.A."/>
            <person name="Manoli S."/>
            <person name="Lee T.H."/>
            <person name="Thi V.H."/>
            <person name="Chalabi S."/>
            <person name="Hu Q."/>
            <person name="Fan C."/>
            <person name="Tollenaere R."/>
            <person name="Lu Y."/>
            <person name="Battail C."/>
            <person name="Shen J."/>
            <person name="Sidebottom C.H."/>
            <person name="Wang X."/>
            <person name="Canaguier A."/>
            <person name="Chauveau A."/>
            <person name="Berard A."/>
            <person name="Deniot G."/>
            <person name="Guan M."/>
            <person name="Liu Z."/>
            <person name="Sun F."/>
            <person name="Lim Y.P."/>
            <person name="Lyons E."/>
            <person name="Town C.D."/>
            <person name="Bancroft I."/>
            <person name="Wang X."/>
            <person name="Meng J."/>
            <person name="Ma J."/>
            <person name="Pires J.C."/>
            <person name="King G.J."/>
            <person name="Brunel D."/>
            <person name="Delourme R."/>
            <person name="Renard M."/>
            <person name="Aury J.M."/>
            <person name="Adams K.L."/>
            <person name="Batley J."/>
            <person name="Snowdon R.J."/>
            <person name="Tost J."/>
            <person name="Edwards D."/>
            <person name="Zhou Y."/>
            <person name="Hua W."/>
            <person name="Sharpe A.G."/>
            <person name="Paterson A.H."/>
            <person name="Guan C."/>
            <person name="Wincker P."/>
        </authorList>
    </citation>
    <scope>NUCLEOTIDE SEQUENCE [LARGE SCALE GENOMIC DNA]</scope>
    <source>
        <strain evidence="2">cv. Darmor-bzh</strain>
    </source>
</reference>